<name>A1T0K9_PSYIN</name>
<dbReference type="STRING" id="357804.Ping_3591"/>
<dbReference type="SUPFAM" id="SSF101801">
    <property type="entry name" value="Surface presentation of antigens (SPOA)"/>
    <property type="match status" value="1"/>
</dbReference>
<proteinExistence type="predicted"/>
<organism evidence="2 3">
    <name type="scientific">Psychromonas ingrahamii (strain DSM 17664 / CCUG 51855 / 37)</name>
    <dbReference type="NCBI Taxonomy" id="357804"/>
    <lineage>
        <taxon>Bacteria</taxon>
        <taxon>Pseudomonadati</taxon>
        <taxon>Pseudomonadota</taxon>
        <taxon>Gammaproteobacteria</taxon>
        <taxon>Alteromonadales</taxon>
        <taxon>Psychromonadaceae</taxon>
        <taxon>Psychromonas</taxon>
    </lineage>
</organism>
<reference evidence="2 3" key="1">
    <citation type="submission" date="2007-01" db="EMBL/GenBank/DDBJ databases">
        <title>Complete sequence of Psychromonas ingrahamii 37.</title>
        <authorList>
            <consortium name="US DOE Joint Genome Institute"/>
            <person name="Copeland A."/>
            <person name="Lucas S."/>
            <person name="Lapidus A."/>
            <person name="Barry K."/>
            <person name="Detter J.C."/>
            <person name="Glavina del Rio T."/>
            <person name="Hammon N."/>
            <person name="Israni S."/>
            <person name="Dalin E."/>
            <person name="Tice H."/>
            <person name="Pitluck S."/>
            <person name="Thompson L.S."/>
            <person name="Brettin T."/>
            <person name="Bruce D."/>
            <person name="Han C."/>
            <person name="Tapia R."/>
            <person name="Schmutz J."/>
            <person name="Larimer F."/>
            <person name="Land M."/>
            <person name="Hauser L."/>
            <person name="Kyrpides N."/>
            <person name="Ivanova N."/>
            <person name="Staley J."/>
            <person name="Richardson P."/>
        </authorList>
    </citation>
    <scope>NUCLEOTIDE SEQUENCE [LARGE SCALE GENOMIC DNA]</scope>
    <source>
        <strain evidence="2 3">37</strain>
    </source>
</reference>
<gene>
    <name evidence="2" type="ordered locus">Ping_3591</name>
</gene>
<dbReference type="InterPro" id="IPR036429">
    <property type="entry name" value="SpoA-like_sf"/>
</dbReference>
<sequence length="266" mass="29565">MGQLFKEYQIVATESLGLAHRRLLPTVAKLARKMQVNLNNTLSTLFNTAIETEIEALVQQLVGEQPGTVYTSVDISTTSTLTLAICEDALNQLTDLYFNEPAGASNGVNNTALRLFDRLAKHVAEQSQLLHSDKKSKIVATKKLAPQSIVLQFTLITTDQKIPFKVILNQNIEQTLVKSYLPHPLIDKASIEKSLLSVEVEGYVTMMSRTLKLGDISSLNIGDVISMEMHDHAFFSIGDTTVFRGKISTQNERLLFTVNDQQENDQ</sequence>
<feature type="domain" description="Flagellar motor switch protein FliN-like C-terminal" evidence="1">
    <location>
        <begin position="194"/>
        <end position="259"/>
    </location>
</feature>
<dbReference type="HOGENOM" id="CLU_1045341_0_0_6"/>
<dbReference type="KEGG" id="pin:Ping_3591"/>
<dbReference type="InterPro" id="IPR001543">
    <property type="entry name" value="FliN-like_C"/>
</dbReference>
<evidence type="ECO:0000313" key="2">
    <source>
        <dbReference type="EMBL" id="ABM05274.1"/>
    </source>
</evidence>
<keyword evidence="3" id="KW-1185">Reference proteome</keyword>
<dbReference type="EMBL" id="CP000510">
    <property type="protein sequence ID" value="ABM05274.1"/>
    <property type="molecule type" value="Genomic_DNA"/>
</dbReference>
<dbReference type="RefSeq" id="WP_011771822.1">
    <property type="nucleotide sequence ID" value="NC_008709.1"/>
</dbReference>
<protein>
    <recommendedName>
        <fullName evidence="1">Flagellar motor switch protein FliN-like C-terminal domain-containing protein</fullName>
    </recommendedName>
</protein>
<evidence type="ECO:0000259" key="1">
    <source>
        <dbReference type="Pfam" id="PF01052"/>
    </source>
</evidence>
<dbReference type="eggNOG" id="COG1868">
    <property type="taxonomic scope" value="Bacteria"/>
</dbReference>
<dbReference type="Proteomes" id="UP000000639">
    <property type="component" value="Chromosome"/>
</dbReference>
<accession>A1T0K9</accession>
<dbReference type="AlphaFoldDB" id="A1T0K9"/>
<dbReference type="OrthoDB" id="5813272at2"/>
<dbReference type="Pfam" id="PF01052">
    <property type="entry name" value="FliMN_C"/>
    <property type="match status" value="1"/>
</dbReference>
<evidence type="ECO:0000313" key="3">
    <source>
        <dbReference type="Proteomes" id="UP000000639"/>
    </source>
</evidence>